<sequence>MNRFPRVRGVRLGYDPAQVDDLVHRIEGTLGRTELDGPPITADEIRSAAFRVRRGGYNETAVDFALDAFVVAVEALAARAPDPVVSEPALPMVSDPVVSEVAHPDPVVSDPMSSPGSVTPGSVVEAAPPVVVETAEPAAHEASHDQEIRRVDPALPDSRTAGRDGEVGWGDGGFEAQAERIERVAFRPGRLGMGYDEDEVDAFLDRVVATLRGTAHRPVTSDQVRKATFATVVFKTGYAIADVDAFLAEIADDLERRA</sequence>
<name>A0ABV3GDC9_MICGL</name>
<dbReference type="RefSeq" id="WP_358132559.1">
    <property type="nucleotide sequence ID" value="NZ_JBFALK010000006.1"/>
</dbReference>
<evidence type="ECO:0000256" key="1">
    <source>
        <dbReference type="SAM" id="MobiDB-lite"/>
    </source>
</evidence>
<dbReference type="Gene3D" id="6.10.250.660">
    <property type="match status" value="3"/>
</dbReference>
<feature type="region of interest" description="Disordered" evidence="1">
    <location>
        <begin position="138"/>
        <end position="172"/>
    </location>
</feature>
<dbReference type="Proteomes" id="UP001551675">
    <property type="component" value="Unassembled WGS sequence"/>
</dbReference>
<evidence type="ECO:0000313" key="2">
    <source>
        <dbReference type="EMBL" id="MEV0969581.1"/>
    </source>
</evidence>
<feature type="compositionally biased region" description="Basic and acidic residues" evidence="1">
    <location>
        <begin position="138"/>
        <end position="152"/>
    </location>
</feature>
<gene>
    <name evidence="2" type="ORF">AB0I59_13160</name>
</gene>
<organism evidence="2 3">
    <name type="scientific">Microtetraspora glauca</name>
    <dbReference type="NCBI Taxonomy" id="1996"/>
    <lineage>
        <taxon>Bacteria</taxon>
        <taxon>Bacillati</taxon>
        <taxon>Actinomycetota</taxon>
        <taxon>Actinomycetes</taxon>
        <taxon>Streptosporangiales</taxon>
        <taxon>Streptosporangiaceae</taxon>
        <taxon>Microtetraspora</taxon>
    </lineage>
</organism>
<evidence type="ECO:0000313" key="3">
    <source>
        <dbReference type="Proteomes" id="UP001551675"/>
    </source>
</evidence>
<dbReference type="EMBL" id="JBFALK010000006">
    <property type="protein sequence ID" value="MEV0969581.1"/>
    <property type="molecule type" value="Genomic_DNA"/>
</dbReference>
<dbReference type="NCBIfam" id="TIGR03544">
    <property type="entry name" value="DivI1A_domain"/>
    <property type="match status" value="3"/>
</dbReference>
<accession>A0ABV3GDC9</accession>
<reference evidence="2 3" key="1">
    <citation type="submission" date="2024-06" db="EMBL/GenBank/DDBJ databases">
        <title>The Natural Products Discovery Center: Release of the First 8490 Sequenced Strains for Exploring Actinobacteria Biosynthetic Diversity.</title>
        <authorList>
            <person name="Kalkreuter E."/>
            <person name="Kautsar S.A."/>
            <person name="Yang D."/>
            <person name="Bader C.D."/>
            <person name="Teijaro C.N."/>
            <person name="Fluegel L."/>
            <person name="Davis C.M."/>
            <person name="Simpson J.R."/>
            <person name="Lauterbach L."/>
            <person name="Steele A.D."/>
            <person name="Gui C."/>
            <person name="Meng S."/>
            <person name="Li G."/>
            <person name="Viehrig K."/>
            <person name="Ye F."/>
            <person name="Su P."/>
            <person name="Kiefer A.F."/>
            <person name="Nichols A."/>
            <person name="Cepeda A.J."/>
            <person name="Yan W."/>
            <person name="Fan B."/>
            <person name="Jiang Y."/>
            <person name="Adhikari A."/>
            <person name="Zheng C.-J."/>
            <person name="Schuster L."/>
            <person name="Cowan T.M."/>
            <person name="Smanski M.J."/>
            <person name="Chevrette M.G."/>
            <person name="De Carvalho L.P.S."/>
            <person name="Shen B."/>
        </authorList>
    </citation>
    <scope>NUCLEOTIDE SEQUENCE [LARGE SCALE GENOMIC DNA]</scope>
    <source>
        <strain evidence="2 3">NPDC050100</strain>
    </source>
</reference>
<protein>
    <submittedName>
        <fullName evidence="2">DivIVA domain-containing protein</fullName>
    </submittedName>
</protein>
<proteinExistence type="predicted"/>
<comment type="caution">
    <text evidence="2">The sequence shown here is derived from an EMBL/GenBank/DDBJ whole genome shotgun (WGS) entry which is preliminary data.</text>
</comment>
<keyword evidence="3" id="KW-1185">Reference proteome</keyword>
<dbReference type="InterPro" id="IPR019933">
    <property type="entry name" value="DivIVA_domain"/>
</dbReference>